<feature type="compositionally biased region" description="Basic and acidic residues" evidence="1">
    <location>
        <begin position="116"/>
        <end position="131"/>
    </location>
</feature>
<feature type="region of interest" description="Disordered" evidence="1">
    <location>
        <begin position="1"/>
        <end position="25"/>
    </location>
</feature>
<evidence type="ECO:0000256" key="1">
    <source>
        <dbReference type="SAM" id="MobiDB-lite"/>
    </source>
</evidence>
<dbReference type="PANTHER" id="PTHR33095:SF14">
    <property type="entry name" value="AR781"/>
    <property type="match status" value="1"/>
</dbReference>
<gene>
    <name evidence="2" type="ORF">F3Y22_tig00109957pilonHSYRG00354</name>
</gene>
<feature type="compositionally biased region" description="Polar residues" evidence="1">
    <location>
        <begin position="7"/>
        <end position="18"/>
    </location>
</feature>
<evidence type="ECO:0000313" key="2">
    <source>
        <dbReference type="EMBL" id="KAE8719503.1"/>
    </source>
</evidence>
<accession>A0A6A3BS69</accession>
<evidence type="ECO:0000313" key="3">
    <source>
        <dbReference type="Proteomes" id="UP000436088"/>
    </source>
</evidence>
<proteinExistence type="predicted"/>
<feature type="compositionally biased region" description="Low complexity" evidence="1">
    <location>
        <begin position="195"/>
        <end position="215"/>
    </location>
</feature>
<dbReference type="Proteomes" id="UP000436088">
    <property type="component" value="Unassembled WGS sequence"/>
</dbReference>
<feature type="compositionally biased region" description="Basic and acidic residues" evidence="1">
    <location>
        <begin position="141"/>
        <end position="153"/>
    </location>
</feature>
<dbReference type="Pfam" id="PF07816">
    <property type="entry name" value="DUF1645"/>
    <property type="match status" value="1"/>
</dbReference>
<dbReference type="InterPro" id="IPR012442">
    <property type="entry name" value="DUF1645_plant"/>
</dbReference>
<dbReference type="EMBL" id="VEPZ02000788">
    <property type="protein sequence ID" value="KAE8719503.1"/>
    <property type="molecule type" value="Genomic_DNA"/>
</dbReference>
<comment type="caution">
    <text evidence="2">The sequence shown here is derived from an EMBL/GenBank/DDBJ whole genome shotgun (WGS) entry which is preliminary data.</text>
</comment>
<sequence length="309" mass="35331">MDFDFNSARSSPVSTAPSTPRRMGDCVFSAPTSPARLFEFYREFDRYNMESSMRYSRLKVDEGDDFAFDFSVNLENTSRSAEELFDGGKIKPLKPPPRLKMDVSSPKSPFSQGKKIIREAFSPRKQDERDSFPTAIGTSRNNREHGRGRERVQDSTSRNSSRRATRSLSPYRVSDNRWEEDDEEEERKQQREPTSTKQSSSSLNSKPLFSSTSSKGCSRKWRLRDLLLFRSASEGRASDKDSLRKYSSSFVKKPEEKKNSGGSRRKVSAHELHYTTNKAISDNMKKKTFLPYKQGILGRLAFNSNGFGK</sequence>
<dbReference type="AlphaFoldDB" id="A0A6A3BS69"/>
<dbReference type="PANTHER" id="PTHR33095">
    <property type="entry name" value="OS07G0619500 PROTEIN"/>
    <property type="match status" value="1"/>
</dbReference>
<feature type="region of interest" description="Disordered" evidence="1">
    <location>
        <begin position="234"/>
        <end position="270"/>
    </location>
</feature>
<feature type="region of interest" description="Disordered" evidence="1">
    <location>
        <begin position="81"/>
        <end position="216"/>
    </location>
</feature>
<keyword evidence="3" id="KW-1185">Reference proteome</keyword>
<dbReference type="OrthoDB" id="667051at2759"/>
<name>A0A6A3BS69_HIBSY</name>
<protein>
    <submittedName>
        <fullName evidence="2">Acylamino-acid-releasing enzyme, putative isoform 1</fullName>
    </submittedName>
</protein>
<organism evidence="2 3">
    <name type="scientific">Hibiscus syriacus</name>
    <name type="common">Rose of Sharon</name>
    <dbReference type="NCBI Taxonomy" id="106335"/>
    <lineage>
        <taxon>Eukaryota</taxon>
        <taxon>Viridiplantae</taxon>
        <taxon>Streptophyta</taxon>
        <taxon>Embryophyta</taxon>
        <taxon>Tracheophyta</taxon>
        <taxon>Spermatophyta</taxon>
        <taxon>Magnoliopsida</taxon>
        <taxon>eudicotyledons</taxon>
        <taxon>Gunneridae</taxon>
        <taxon>Pentapetalae</taxon>
        <taxon>rosids</taxon>
        <taxon>malvids</taxon>
        <taxon>Malvales</taxon>
        <taxon>Malvaceae</taxon>
        <taxon>Malvoideae</taxon>
        <taxon>Hibiscus</taxon>
    </lineage>
</organism>
<reference evidence="2" key="1">
    <citation type="submission" date="2019-09" db="EMBL/GenBank/DDBJ databases">
        <title>Draft genome information of white flower Hibiscus syriacus.</title>
        <authorList>
            <person name="Kim Y.-M."/>
        </authorList>
    </citation>
    <scope>NUCLEOTIDE SEQUENCE [LARGE SCALE GENOMIC DNA]</scope>
    <source>
        <strain evidence="2">YM2019G1</strain>
    </source>
</reference>